<keyword evidence="2" id="KW-1185">Reference proteome</keyword>
<accession>A0A0M8ZQU1</accession>
<reference evidence="1 2" key="1">
    <citation type="submission" date="2015-07" db="EMBL/GenBank/DDBJ databases">
        <title>The genome of Melipona quadrifasciata.</title>
        <authorList>
            <person name="Pan H."/>
            <person name="Kapheim K."/>
        </authorList>
    </citation>
    <scope>NUCLEOTIDE SEQUENCE [LARGE SCALE GENOMIC DNA]</scope>
    <source>
        <strain evidence="1">0111107301</strain>
        <tissue evidence="1">Whole body</tissue>
    </source>
</reference>
<protein>
    <submittedName>
        <fullName evidence="1">Uncharacterized protein</fullName>
    </submittedName>
</protein>
<gene>
    <name evidence="1" type="ORF">WN51_04281</name>
</gene>
<evidence type="ECO:0000313" key="1">
    <source>
        <dbReference type="EMBL" id="KOX69245.1"/>
    </source>
</evidence>
<organism evidence="1 2">
    <name type="scientific">Melipona quadrifasciata</name>
    <dbReference type="NCBI Taxonomy" id="166423"/>
    <lineage>
        <taxon>Eukaryota</taxon>
        <taxon>Metazoa</taxon>
        <taxon>Ecdysozoa</taxon>
        <taxon>Arthropoda</taxon>
        <taxon>Hexapoda</taxon>
        <taxon>Insecta</taxon>
        <taxon>Pterygota</taxon>
        <taxon>Neoptera</taxon>
        <taxon>Endopterygota</taxon>
        <taxon>Hymenoptera</taxon>
        <taxon>Apocrita</taxon>
        <taxon>Aculeata</taxon>
        <taxon>Apoidea</taxon>
        <taxon>Anthophila</taxon>
        <taxon>Apidae</taxon>
        <taxon>Melipona</taxon>
    </lineage>
</organism>
<sequence>MDVSVCRAAREWNVAYVVYALVDLQWNGVENIDYVMLIVNIEYGGKMRDRMYTNFVKRVLRLLSKSVTTN</sequence>
<dbReference type="AlphaFoldDB" id="A0A0M8ZQU1"/>
<name>A0A0M8ZQU1_9HYME</name>
<dbReference type="Proteomes" id="UP000053105">
    <property type="component" value="Unassembled WGS sequence"/>
</dbReference>
<proteinExistence type="predicted"/>
<evidence type="ECO:0000313" key="2">
    <source>
        <dbReference type="Proteomes" id="UP000053105"/>
    </source>
</evidence>
<dbReference type="EMBL" id="KQ435896">
    <property type="protein sequence ID" value="KOX69245.1"/>
    <property type="molecule type" value="Genomic_DNA"/>
</dbReference>